<dbReference type="InterPro" id="IPR050641">
    <property type="entry name" value="RIFMO-like"/>
</dbReference>
<dbReference type="Pfam" id="PF01494">
    <property type="entry name" value="FAD_binding_3"/>
    <property type="match status" value="2"/>
</dbReference>
<evidence type="ECO:0000256" key="2">
    <source>
        <dbReference type="ARBA" id="ARBA00007801"/>
    </source>
</evidence>
<comment type="similarity">
    <text evidence="2">Belongs to the PheA/TfdB FAD monooxygenase family.</text>
</comment>
<organism evidence="9 10">
    <name type="scientific">Entomortierella parvispora</name>
    <dbReference type="NCBI Taxonomy" id="205924"/>
    <lineage>
        <taxon>Eukaryota</taxon>
        <taxon>Fungi</taxon>
        <taxon>Fungi incertae sedis</taxon>
        <taxon>Mucoromycota</taxon>
        <taxon>Mortierellomycotina</taxon>
        <taxon>Mortierellomycetes</taxon>
        <taxon>Mortierellales</taxon>
        <taxon>Mortierellaceae</taxon>
        <taxon>Entomortierella</taxon>
    </lineage>
</organism>
<sequence length="654" mass="72108">MTMLAEAAQSSSSVSSSSSRTTSSSVPVLIAGGGPVGLYEALLLTKLGIKVRVIERETSVSPMSKALGMQARSLEILDMTGSIDRFLEQGQPITELNLWSMGRKVATLPVVGTSESNHSYGLFLEQAKTSHIFIKELKELGVEIDYGWEVMDTKVVHESTPGGEKTSYVETTIRRALSGDNNAPGEKTAIGVVDEREEQEGKEYEIEVIRSEYMVAADGGRSTVRHKLNIPFPGRTLDFKTLMWDGTYECALDFPGINFMRGANKKTFILFPLSDGNVRAVVEDGFFAPEEKWADSMKNTTIERFEELASATLGTPFKIKTTNWLTCYKVNERRAGQFIYQDRIFLAGDSAHVHSPAGGQGLNTGLQDAHNLAWKLAMVLNGVAPPALLASYDERKPMADRAIELSSFLLHRNRATGFIADIRAFLLTVVGPLLGPLFQISFFRPEVAMLKVRYVENSLNKPHPKQPKPEADFQVGVRAADGPLVEVIPGKGAAEKVGTNETSTRLQSLLKGVGRFHIVVFTSDTFASPKRALSAKPLAENMDHFLTEWRKRWFFSTTLRDGFEDTDLFKAHVVAGSVSSDVSGLELLMNKSMGNGKVFVDNTKVLHQRYGCAWNRGQGGIIVVRPDSHIGFRVNGFDGQAWKDVDEYLRSILV</sequence>
<evidence type="ECO:0000259" key="7">
    <source>
        <dbReference type="Pfam" id="PF01494"/>
    </source>
</evidence>
<dbReference type="GO" id="GO:0071949">
    <property type="term" value="F:FAD binding"/>
    <property type="evidence" value="ECO:0007669"/>
    <property type="project" value="InterPro"/>
</dbReference>
<dbReference type="InterPro" id="IPR036249">
    <property type="entry name" value="Thioredoxin-like_sf"/>
</dbReference>
<name>A0A9P3LVT3_9FUNG</name>
<keyword evidence="10" id="KW-1185">Reference proteome</keyword>
<feature type="domain" description="Phenol hydroxylase-like C-terminal dimerisation" evidence="8">
    <location>
        <begin position="503"/>
        <end position="653"/>
    </location>
</feature>
<dbReference type="GO" id="GO:0016709">
    <property type="term" value="F:oxidoreductase activity, acting on paired donors, with incorporation or reduction of molecular oxygen, NAD(P)H as one donor, and incorporation of one atom of oxygen"/>
    <property type="evidence" value="ECO:0007669"/>
    <property type="project" value="UniProtKB-ARBA"/>
</dbReference>
<keyword evidence="4" id="KW-0274">FAD</keyword>
<feature type="region of interest" description="Disordered" evidence="6">
    <location>
        <begin position="1"/>
        <end position="25"/>
    </location>
</feature>
<dbReference type="PANTHER" id="PTHR43004:SF19">
    <property type="entry name" value="BINDING MONOOXYGENASE, PUTATIVE (JCVI)-RELATED"/>
    <property type="match status" value="1"/>
</dbReference>
<dbReference type="InterPro" id="IPR012941">
    <property type="entry name" value="Phe_hydrox_C_dim_dom"/>
</dbReference>
<evidence type="ECO:0000256" key="3">
    <source>
        <dbReference type="ARBA" id="ARBA00022630"/>
    </source>
</evidence>
<dbReference type="OrthoDB" id="2690153at2759"/>
<protein>
    <submittedName>
        <fullName evidence="9">Phenol 2-monooxygenase (NADPH)</fullName>
    </submittedName>
</protein>
<reference evidence="9" key="2">
    <citation type="journal article" date="2022" name="Microbiol. Resour. Announc.">
        <title>Whole-Genome Sequence of Entomortierella parvispora E1425, a Mucoromycotan Fungus Associated with Burkholderiaceae-Related Endosymbiotic Bacteria.</title>
        <authorList>
            <person name="Herlambang A."/>
            <person name="Guo Y."/>
            <person name="Takashima Y."/>
            <person name="Narisawa K."/>
            <person name="Ohta H."/>
            <person name="Nishizawa T."/>
        </authorList>
    </citation>
    <scope>NUCLEOTIDE SEQUENCE</scope>
    <source>
        <strain evidence="9">E1425</strain>
    </source>
</reference>
<comment type="caution">
    <text evidence="9">The sequence shown here is derived from an EMBL/GenBank/DDBJ whole genome shotgun (WGS) entry which is preliminary data.</text>
</comment>
<evidence type="ECO:0000259" key="8">
    <source>
        <dbReference type="Pfam" id="PF07976"/>
    </source>
</evidence>
<dbReference type="EMBL" id="BQFW01000006">
    <property type="protein sequence ID" value="GJJ72070.1"/>
    <property type="molecule type" value="Genomic_DNA"/>
</dbReference>
<feature type="domain" description="FAD-binding" evidence="7">
    <location>
        <begin position="26"/>
        <end position="151"/>
    </location>
</feature>
<evidence type="ECO:0000313" key="9">
    <source>
        <dbReference type="EMBL" id="GJJ72070.1"/>
    </source>
</evidence>
<feature type="domain" description="FAD-binding" evidence="7">
    <location>
        <begin position="199"/>
        <end position="404"/>
    </location>
</feature>
<proteinExistence type="inferred from homology"/>
<dbReference type="PRINTS" id="PR00420">
    <property type="entry name" value="RNGMNOXGNASE"/>
</dbReference>
<dbReference type="AlphaFoldDB" id="A0A9P3LVT3"/>
<dbReference type="Gene3D" id="3.40.30.20">
    <property type="match status" value="1"/>
</dbReference>
<reference evidence="9" key="1">
    <citation type="submission" date="2021-11" db="EMBL/GenBank/DDBJ databases">
        <authorList>
            <person name="Herlambang A."/>
            <person name="Guo Y."/>
            <person name="Takashima Y."/>
            <person name="Nishizawa T."/>
        </authorList>
    </citation>
    <scope>NUCLEOTIDE SEQUENCE</scope>
    <source>
        <strain evidence="9">E1425</strain>
    </source>
</reference>
<comment type="cofactor">
    <cofactor evidence="1">
        <name>FAD</name>
        <dbReference type="ChEBI" id="CHEBI:57692"/>
    </cofactor>
</comment>
<evidence type="ECO:0000256" key="5">
    <source>
        <dbReference type="ARBA" id="ARBA00023002"/>
    </source>
</evidence>
<evidence type="ECO:0000256" key="1">
    <source>
        <dbReference type="ARBA" id="ARBA00001974"/>
    </source>
</evidence>
<dbReference type="PANTHER" id="PTHR43004">
    <property type="entry name" value="TRK SYSTEM POTASSIUM UPTAKE PROTEIN"/>
    <property type="match status" value="1"/>
</dbReference>
<feature type="compositionally biased region" description="Low complexity" evidence="6">
    <location>
        <begin position="10"/>
        <end position="25"/>
    </location>
</feature>
<dbReference type="SUPFAM" id="SSF52833">
    <property type="entry name" value="Thioredoxin-like"/>
    <property type="match status" value="1"/>
</dbReference>
<dbReference type="Proteomes" id="UP000827284">
    <property type="component" value="Unassembled WGS sequence"/>
</dbReference>
<dbReference type="SUPFAM" id="SSF51905">
    <property type="entry name" value="FAD/NAD(P)-binding domain"/>
    <property type="match status" value="1"/>
</dbReference>
<keyword evidence="3" id="KW-0285">Flavoprotein</keyword>
<dbReference type="InterPro" id="IPR036188">
    <property type="entry name" value="FAD/NAD-bd_sf"/>
</dbReference>
<dbReference type="InterPro" id="IPR002938">
    <property type="entry name" value="FAD-bd"/>
</dbReference>
<accession>A0A9P3LVT3</accession>
<dbReference type="Pfam" id="PF07976">
    <property type="entry name" value="Phe_hydrox_dim"/>
    <property type="match status" value="1"/>
</dbReference>
<dbReference type="InterPro" id="IPR038220">
    <property type="entry name" value="PHOX_C_sf"/>
</dbReference>
<gene>
    <name evidence="9" type="ORF">EMPS_04427</name>
</gene>
<keyword evidence="5" id="KW-0560">Oxidoreductase</keyword>
<evidence type="ECO:0000256" key="6">
    <source>
        <dbReference type="SAM" id="MobiDB-lite"/>
    </source>
</evidence>
<dbReference type="Gene3D" id="3.30.70.2450">
    <property type="match status" value="1"/>
</dbReference>
<evidence type="ECO:0000313" key="10">
    <source>
        <dbReference type="Proteomes" id="UP000827284"/>
    </source>
</evidence>
<dbReference type="Gene3D" id="3.50.50.60">
    <property type="entry name" value="FAD/NAD(P)-binding domain"/>
    <property type="match status" value="1"/>
</dbReference>
<evidence type="ECO:0000256" key="4">
    <source>
        <dbReference type="ARBA" id="ARBA00022827"/>
    </source>
</evidence>